<dbReference type="KEGG" id="sgo:SGO_0563"/>
<dbReference type="AlphaFoldDB" id="A8AVR9"/>
<name>A8AVR9_STRGC</name>
<dbReference type="Proteomes" id="UP000001131">
    <property type="component" value="Chromosome"/>
</dbReference>
<dbReference type="STRING" id="467705.SGO_0563"/>
<dbReference type="EMBL" id="CP000725">
    <property type="protein sequence ID" value="ABV09626.1"/>
    <property type="molecule type" value="Genomic_DNA"/>
</dbReference>
<proteinExistence type="predicted"/>
<sequence>MSYPGKIYQEIRQYLKNGRVELIELENMISHTCQIPEHGARLPWDVYLLFIQIPTYNILLY</sequence>
<reference evidence="1 2" key="1">
    <citation type="journal article" date="2007" name="J. Bacteriol.">
        <title>Genome-wide transcriptional changes in Streptococcus gordonii in response to competence signaling peptide.</title>
        <authorList>
            <person name="Vickerman M.M."/>
            <person name="Iobst S."/>
            <person name="Jesionowski A.M."/>
            <person name="Gill S.R."/>
        </authorList>
    </citation>
    <scope>NUCLEOTIDE SEQUENCE [LARGE SCALE GENOMIC DNA]</scope>
    <source>
        <strain evidence="2">Challis / ATCC 35105 / BCRC 15272 / CH1 / DL1 / V288</strain>
    </source>
</reference>
<gene>
    <name evidence="1" type="ordered locus">SGO_0563</name>
</gene>
<evidence type="ECO:0000313" key="2">
    <source>
        <dbReference type="Proteomes" id="UP000001131"/>
    </source>
</evidence>
<keyword evidence="2" id="KW-1185">Reference proteome</keyword>
<protein>
    <submittedName>
        <fullName evidence="1">Uncharacterized protein</fullName>
    </submittedName>
</protein>
<evidence type="ECO:0000313" key="1">
    <source>
        <dbReference type="EMBL" id="ABV09626.1"/>
    </source>
</evidence>
<organism evidence="1 2">
    <name type="scientific">Streptococcus gordonii (strain Challis / ATCC 35105 / BCRC 15272 / CH1 / DL1 / V288)</name>
    <dbReference type="NCBI Taxonomy" id="467705"/>
    <lineage>
        <taxon>Bacteria</taxon>
        <taxon>Bacillati</taxon>
        <taxon>Bacillota</taxon>
        <taxon>Bacilli</taxon>
        <taxon>Lactobacillales</taxon>
        <taxon>Streptococcaceae</taxon>
        <taxon>Streptococcus</taxon>
    </lineage>
</organism>
<accession>A8AVR9</accession>
<dbReference type="HOGENOM" id="CLU_2920786_0_0_9"/>